<dbReference type="Proteomes" id="UP000251035">
    <property type="component" value="Unassembled WGS sequence"/>
</dbReference>
<name>A0A3A5L3N8_9GAMM</name>
<sequence length="348" mass="39515">MLKPEELTFITQALGLPHPLKIIKPLGGGDVNSAYQATCGSTRYVVKTINKAKYVQDYAVELEKLMESLRFSEQIASQLSGTGHVMSAYFAGEDCLVQTANDLILLYPELDAVVRENQDLSSSHVQQMAAFLAHLHQTSLQFNEALAQEKFTVYKQIGEKIITLSLWDKLSSCTHPSYFFPKINALSTYLVTHRDRLLNALSALKGTVLCHNDLKPKNVLWENGHFWVVDWETAGLFDPTADYLDTLLAWCTVYDNRSVSLDTTKLQAFMETYPLPTENPLSESLSVVLIKWYFWLAFCLKKLLTNPRKFKTNLWHIRYSIRFICFLMDGAVISRIETQGNPKACNPD</sequence>
<organism evidence="3 6">
    <name type="scientific">Legionella taurinensis</name>
    <dbReference type="NCBI Taxonomy" id="70611"/>
    <lineage>
        <taxon>Bacteria</taxon>
        <taxon>Pseudomonadati</taxon>
        <taxon>Pseudomonadota</taxon>
        <taxon>Gammaproteobacteria</taxon>
        <taxon>Legionellales</taxon>
        <taxon>Legionellaceae</taxon>
        <taxon>Legionella</taxon>
    </lineage>
</organism>
<dbReference type="RefSeq" id="WP_108294533.1">
    <property type="nucleotide sequence ID" value="NZ_CAAAIR010000009.1"/>
</dbReference>
<dbReference type="EMBL" id="QCXM01000014">
    <property type="protein sequence ID" value="PUT45963.1"/>
    <property type="molecule type" value="Genomic_DNA"/>
</dbReference>
<keyword evidence="5" id="KW-1185">Reference proteome</keyword>
<reference evidence="2 5" key="1">
    <citation type="submission" date="2018-04" db="EMBL/GenBank/DDBJ databases">
        <title>Whole genome sequence comparison of clinical and drinking water Legionella pneumophila isolates associated with the Flint Water Crisis.</title>
        <authorList>
            <person name="Garner E."/>
            <person name="Brown C."/>
            <person name="Schwake O."/>
            <person name="Coil D."/>
            <person name="Jospin G."/>
            <person name="Eisen J."/>
            <person name="Edwards M."/>
            <person name="Pruden A."/>
        </authorList>
    </citation>
    <scope>NUCLEOTIDE SEQUENCE [LARGE SCALE GENOMIC DNA]</scope>
    <source>
        <strain evidence="2 5">Genessee03</strain>
    </source>
</reference>
<dbReference type="GO" id="GO:0005524">
    <property type="term" value="F:ATP binding"/>
    <property type="evidence" value="ECO:0007669"/>
    <property type="project" value="InterPro"/>
</dbReference>
<evidence type="ECO:0000313" key="4">
    <source>
        <dbReference type="EMBL" id="TID40257.1"/>
    </source>
</evidence>
<dbReference type="PROSITE" id="PS50011">
    <property type="entry name" value="PROTEIN_KINASE_DOM"/>
    <property type="match status" value="1"/>
</dbReference>
<dbReference type="Pfam" id="PF01636">
    <property type="entry name" value="APH"/>
    <property type="match status" value="1"/>
</dbReference>
<dbReference type="AlphaFoldDB" id="A0A3A5L3N8"/>
<dbReference type="Proteomes" id="UP000270757">
    <property type="component" value="Unassembled WGS sequence"/>
</dbReference>
<evidence type="ECO:0000313" key="6">
    <source>
        <dbReference type="Proteomes" id="UP000270757"/>
    </source>
</evidence>
<accession>A0A3A5L3N8</accession>
<feature type="domain" description="Protein kinase" evidence="1">
    <location>
        <begin position="20"/>
        <end position="348"/>
    </location>
</feature>
<dbReference type="OrthoDB" id="179763at2"/>
<reference evidence="3 6" key="3">
    <citation type="submission" date="2018-09" db="EMBL/GenBank/DDBJ databases">
        <title>Draft genome sequences of Legionella taurinensis isolated from water samples.</title>
        <authorList>
            <person name="Chakeri A."/>
            <person name="Allerberger F."/>
            <person name="Kundi M."/>
            <person name="Ruppitsch W."/>
            <person name="Schmid D."/>
        </authorList>
    </citation>
    <scope>NUCLEOTIDE SEQUENCE [LARGE SCALE GENOMIC DNA]</scope>
    <source>
        <strain evidence="3 6">4570-18-6</strain>
    </source>
</reference>
<dbReference type="GO" id="GO:0004672">
    <property type="term" value="F:protein kinase activity"/>
    <property type="evidence" value="ECO:0007669"/>
    <property type="project" value="InterPro"/>
</dbReference>
<proteinExistence type="predicted"/>
<dbReference type="Gene3D" id="3.90.1200.10">
    <property type="match status" value="1"/>
</dbReference>
<dbReference type="EMBL" id="QZWB01000008">
    <property type="protein sequence ID" value="RJT46630.1"/>
    <property type="molecule type" value="Genomic_DNA"/>
</dbReference>
<gene>
    <name evidence="3" type="ORF">D6J04_08805</name>
    <name evidence="2" type="ORF">DB745_12665</name>
    <name evidence="4" type="ORF">DIZ81_12860</name>
</gene>
<dbReference type="Proteomes" id="UP000306421">
    <property type="component" value="Unassembled WGS sequence"/>
</dbReference>
<dbReference type="GeneID" id="48946437"/>
<dbReference type="InterPro" id="IPR000719">
    <property type="entry name" value="Prot_kinase_dom"/>
</dbReference>
<evidence type="ECO:0000313" key="3">
    <source>
        <dbReference type="EMBL" id="RJT46630.1"/>
    </source>
</evidence>
<dbReference type="InterPro" id="IPR011009">
    <property type="entry name" value="Kinase-like_dom_sf"/>
</dbReference>
<keyword evidence="3" id="KW-0808">Transferase</keyword>
<dbReference type="SUPFAM" id="SSF56112">
    <property type="entry name" value="Protein kinase-like (PK-like)"/>
    <property type="match status" value="1"/>
</dbReference>
<protein>
    <submittedName>
        <fullName evidence="3">Aminoglycoside phosphotransferase family protein</fullName>
    </submittedName>
</protein>
<comment type="caution">
    <text evidence="3">The sequence shown here is derived from an EMBL/GenBank/DDBJ whole genome shotgun (WGS) entry which is preliminary data.</text>
</comment>
<evidence type="ECO:0000313" key="2">
    <source>
        <dbReference type="EMBL" id="PUT45963.1"/>
    </source>
</evidence>
<evidence type="ECO:0000313" key="7">
    <source>
        <dbReference type="Proteomes" id="UP000306421"/>
    </source>
</evidence>
<evidence type="ECO:0000259" key="1">
    <source>
        <dbReference type="PROSITE" id="PS50011"/>
    </source>
</evidence>
<reference evidence="4 7" key="2">
    <citation type="submission" date="2018-04" db="EMBL/GenBank/DDBJ databases">
        <title>Whole genome sequence comparison of clinical and drinking water Legionella pneumophila isolates.</title>
        <authorList>
            <person name="Garner E."/>
        </authorList>
    </citation>
    <scope>NUCLEOTIDE SEQUENCE [LARGE SCALE GENOMIC DNA]</scope>
    <source>
        <strain evidence="4 7">WH02</strain>
    </source>
</reference>
<dbReference type="InterPro" id="IPR002575">
    <property type="entry name" value="Aminoglycoside_PTrfase"/>
</dbReference>
<dbReference type="EMBL" id="QFGG01000013">
    <property type="protein sequence ID" value="TID40257.1"/>
    <property type="molecule type" value="Genomic_DNA"/>
</dbReference>
<evidence type="ECO:0000313" key="5">
    <source>
        <dbReference type="Proteomes" id="UP000251035"/>
    </source>
</evidence>